<keyword evidence="8" id="KW-0547">Nucleotide-binding</keyword>
<evidence type="ECO:0000256" key="5">
    <source>
        <dbReference type="ARBA" id="ARBA00022737"/>
    </source>
</evidence>
<dbReference type="FunFam" id="3.80.10.10:FF:000108">
    <property type="entry name" value="Leucine-rich repeat receptor-like serine/threonine-protein kinase BAM3"/>
    <property type="match status" value="1"/>
</dbReference>
<dbReference type="InterPro" id="IPR001611">
    <property type="entry name" value="Leu-rich_rpt"/>
</dbReference>
<keyword evidence="6" id="KW-1133">Transmembrane helix</keyword>
<keyword evidence="3" id="KW-0812">Transmembrane</keyword>
<keyword evidence="8" id="KW-0067">ATP-binding</keyword>
<feature type="binding site" evidence="8">
    <location>
        <position position="712"/>
    </location>
    <ligand>
        <name>ATP</name>
        <dbReference type="ChEBI" id="CHEBI:30616"/>
    </ligand>
</feature>
<gene>
    <name evidence="11" type="ORF">OPV22_005913</name>
</gene>
<accession>A0AAV8QAD0</accession>
<dbReference type="SUPFAM" id="SSF52058">
    <property type="entry name" value="L domain-like"/>
    <property type="match status" value="1"/>
</dbReference>
<name>A0AAV8QAD0_ENSVE</name>
<dbReference type="Gene3D" id="3.80.10.10">
    <property type="entry name" value="Ribonuclease Inhibitor"/>
    <property type="match status" value="4"/>
</dbReference>
<protein>
    <recommendedName>
        <fullName evidence="10">Protein kinase domain-containing protein</fullName>
    </recommendedName>
</protein>
<evidence type="ECO:0000313" key="12">
    <source>
        <dbReference type="Proteomes" id="UP001222027"/>
    </source>
</evidence>
<dbReference type="PROSITE" id="PS00107">
    <property type="entry name" value="PROTEIN_KINASE_ATP"/>
    <property type="match status" value="1"/>
</dbReference>
<dbReference type="Pfam" id="PF07714">
    <property type="entry name" value="PK_Tyr_Ser-Thr"/>
    <property type="match status" value="1"/>
</dbReference>
<dbReference type="SUPFAM" id="SSF56112">
    <property type="entry name" value="Protein kinase-like (PK-like)"/>
    <property type="match status" value="1"/>
</dbReference>
<dbReference type="AlphaFoldDB" id="A0AAV8QAD0"/>
<dbReference type="Proteomes" id="UP001222027">
    <property type="component" value="Unassembled WGS sequence"/>
</dbReference>
<dbReference type="SUPFAM" id="SSF52047">
    <property type="entry name" value="RNI-like"/>
    <property type="match status" value="1"/>
</dbReference>
<keyword evidence="2" id="KW-0433">Leucine-rich repeat</keyword>
<dbReference type="EMBL" id="JAQQAF010000002">
    <property type="protein sequence ID" value="KAJ8505027.1"/>
    <property type="molecule type" value="Genomic_DNA"/>
</dbReference>
<evidence type="ECO:0000256" key="6">
    <source>
        <dbReference type="ARBA" id="ARBA00022989"/>
    </source>
</evidence>
<evidence type="ECO:0000256" key="8">
    <source>
        <dbReference type="PROSITE-ProRule" id="PRU10141"/>
    </source>
</evidence>
<evidence type="ECO:0000256" key="9">
    <source>
        <dbReference type="SAM" id="SignalP"/>
    </source>
</evidence>
<dbReference type="SMART" id="SM00369">
    <property type="entry name" value="LRR_TYP"/>
    <property type="match status" value="6"/>
</dbReference>
<feature type="chain" id="PRO_5043574881" description="Protein kinase domain-containing protein" evidence="9">
    <location>
        <begin position="20"/>
        <end position="865"/>
    </location>
</feature>
<dbReference type="InterPro" id="IPR003591">
    <property type="entry name" value="Leu-rich_rpt_typical-subtyp"/>
</dbReference>
<dbReference type="InterPro" id="IPR011009">
    <property type="entry name" value="Kinase-like_dom_sf"/>
</dbReference>
<evidence type="ECO:0000259" key="10">
    <source>
        <dbReference type="SMART" id="SM00220"/>
    </source>
</evidence>
<evidence type="ECO:0000256" key="3">
    <source>
        <dbReference type="ARBA" id="ARBA00022692"/>
    </source>
</evidence>
<sequence length="865" mass="92492">MVPSLLLLTLFTVVSPTTCASLQSDALVLASIRKGFHSSTPELGNWNTTDLSSVCSWFGVGCEYGRVVAVDLSNLNVSGSASLEISGLDSLVNLSLAGNQLQGVITVSDLPNLRYLNISSNLFDGGLDWDYASLPNLEVLDAYDNNFTACLPSGLAGSKRIKYVDLGGNYISGRIPASYGILTRLEYLSLNGNDLRGRIPGELGNLTSLKQLYLGYYNVFDGGIPTELGKLTNLVHLDLPSCGLDGEIPPELGNLTNLDTLFLHSNRLFGPIPPSLGNLTRLALLDLSNNALTGEVPHELAALTELSLLNLFMNRLHGSIPQFVAGLPDLETLQLFMNNFTGAIPEKLGSRGRIRVLDLSSNKLTGAVPAHLCPLNELKVLILLNNFLFGPIPDSLGECLSLTRVRLGQNYLNGSIPSGLLYLPNLNLLELQSNYLSGPIPDKDPNRGHNPTQLSQLNLSNNLLTGPVPSSILDLSSIQTLLLGSNQLAGPIPGTIGQLRRMVKLDLSCNGLSGSIPPEIGSCTQLTYLDLSQNNLSGSIPAQIAGVSILNYLNLSRNHLIDSIPRSIAAMRSLTAADFSFNDLSGELLEAGQLGYLNASAFVGNAGLCGSAVNKPCKITVSPVQAQRGAGNFKLVFALGLLLCSLVFAAAAAVRARSHRGSAEWRLTAFQKVDLDVSDVLECMKDGNVVGRGGGGVVYMGRTRAGDAIAVKRLRAGGHDHGFRAEHGGASETMSAIAGSYGYIAPEYAYTLKVNEKSDVYSFGVVLLELITGRRPVGGFGDGVDIVQWAKRVTSCSRDNAAAIVDPRLRTVPVDELMHVFFVAMLCVQENSVERPTTREVVQMLSEFPHHVPENQSPSSSFTIR</sequence>
<dbReference type="Pfam" id="PF13855">
    <property type="entry name" value="LRR_8"/>
    <property type="match status" value="1"/>
</dbReference>
<evidence type="ECO:0000256" key="2">
    <source>
        <dbReference type="ARBA" id="ARBA00022614"/>
    </source>
</evidence>
<comment type="subcellular location">
    <subcellularLocation>
        <location evidence="1">Cell membrane</location>
        <topology evidence="1">Single-pass membrane protein</topology>
    </subcellularLocation>
</comment>
<evidence type="ECO:0000256" key="7">
    <source>
        <dbReference type="ARBA" id="ARBA00023136"/>
    </source>
</evidence>
<evidence type="ECO:0000313" key="11">
    <source>
        <dbReference type="EMBL" id="KAJ8505027.1"/>
    </source>
</evidence>
<feature type="domain" description="Protein kinase" evidence="10">
    <location>
        <begin position="684"/>
        <end position="822"/>
    </location>
</feature>
<feature type="signal peptide" evidence="9">
    <location>
        <begin position="1"/>
        <end position="19"/>
    </location>
</feature>
<dbReference type="InterPro" id="IPR013210">
    <property type="entry name" value="LRR_N_plant-typ"/>
</dbReference>
<comment type="caution">
    <text evidence="11">The sequence shown here is derived from an EMBL/GenBank/DDBJ whole genome shotgun (WGS) entry which is preliminary data.</text>
</comment>
<dbReference type="InterPro" id="IPR032675">
    <property type="entry name" value="LRR_dom_sf"/>
</dbReference>
<keyword evidence="7" id="KW-0472">Membrane</keyword>
<dbReference type="InterPro" id="IPR017441">
    <property type="entry name" value="Protein_kinase_ATP_BS"/>
</dbReference>
<dbReference type="GO" id="GO:0005524">
    <property type="term" value="F:ATP binding"/>
    <property type="evidence" value="ECO:0007669"/>
    <property type="project" value="UniProtKB-UniRule"/>
</dbReference>
<evidence type="ECO:0000256" key="4">
    <source>
        <dbReference type="ARBA" id="ARBA00022729"/>
    </source>
</evidence>
<dbReference type="GO" id="GO:0005886">
    <property type="term" value="C:plasma membrane"/>
    <property type="evidence" value="ECO:0007669"/>
    <property type="project" value="UniProtKB-SubCell"/>
</dbReference>
<keyword evidence="12" id="KW-1185">Reference proteome</keyword>
<dbReference type="PANTHER" id="PTHR48060:SF21">
    <property type="entry name" value="L DOMAIN-LIKE PROTEIN"/>
    <property type="match status" value="1"/>
</dbReference>
<evidence type="ECO:0000256" key="1">
    <source>
        <dbReference type="ARBA" id="ARBA00004162"/>
    </source>
</evidence>
<dbReference type="SMART" id="SM00220">
    <property type="entry name" value="S_TKc"/>
    <property type="match status" value="1"/>
</dbReference>
<organism evidence="11 12">
    <name type="scientific">Ensete ventricosum</name>
    <name type="common">Abyssinian banana</name>
    <name type="synonym">Musa ensete</name>
    <dbReference type="NCBI Taxonomy" id="4639"/>
    <lineage>
        <taxon>Eukaryota</taxon>
        <taxon>Viridiplantae</taxon>
        <taxon>Streptophyta</taxon>
        <taxon>Embryophyta</taxon>
        <taxon>Tracheophyta</taxon>
        <taxon>Spermatophyta</taxon>
        <taxon>Magnoliopsida</taxon>
        <taxon>Liliopsida</taxon>
        <taxon>Zingiberales</taxon>
        <taxon>Musaceae</taxon>
        <taxon>Ensete</taxon>
    </lineage>
</organism>
<dbReference type="GO" id="GO:0004672">
    <property type="term" value="F:protein kinase activity"/>
    <property type="evidence" value="ECO:0007669"/>
    <property type="project" value="InterPro"/>
</dbReference>
<dbReference type="InterPro" id="IPR053211">
    <property type="entry name" value="DNA_repair-toleration"/>
</dbReference>
<proteinExistence type="predicted"/>
<dbReference type="Pfam" id="PF00560">
    <property type="entry name" value="LRR_1"/>
    <property type="match status" value="6"/>
</dbReference>
<dbReference type="FunFam" id="3.80.10.10:FF:000560">
    <property type="entry name" value="Leucine-rich repeat receptor-like serine/threonine-protein kinase BAM3"/>
    <property type="match status" value="1"/>
</dbReference>
<dbReference type="InterPro" id="IPR000719">
    <property type="entry name" value="Prot_kinase_dom"/>
</dbReference>
<dbReference type="PANTHER" id="PTHR48060">
    <property type="entry name" value="DNA DAMAGE-REPAIR/TOLERATION PROTEIN DRT100"/>
    <property type="match status" value="1"/>
</dbReference>
<dbReference type="FunFam" id="3.80.10.10:FF:000371">
    <property type="entry name" value="Leucine-rich repeat receptor-like serine/threonine-protein kinase BAM3"/>
    <property type="match status" value="1"/>
</dbReference>
<keyword evidence="4 9" id="KW-0732">Signal</keyword>
<dbReference type="InterPro" id="IPR001245">
    <property type="entry name" value="Ser-Thr/Tyr_kinase_cat_dom"/>
</dbReference>
<dbReference type="Pfam" id="PF08263">
    <property type="entry name" value="LRRNT_2"/>
    <property type="match status" value="1"/>
</dbReference>
<keyword evidence="5" id="KW-0677">Repeat</keyword>
<dbReference type="Gene3D" id="1.10.510.10">
    <property type="entry name" value="Transferase(Phosphotransferase) domain 1"/>
    <property type="match status" value="1"/>
</dbReference>
<reference evidence="11 12" key="1">
    <citation type="submission" date="2022-12" db="EMBL/GenBank/DDBJ databases">
        <title>Chromosome-scale assembly of the Ensete ventricosum genome.</title>
        <authorList>
            <person name="Dussert Y."/>
            <person name="Stocks J."/>
            <person name="Wendawek A."/>
            <person name="Woldeyes F."/>
            <person name="Nichols R.A."/>
            <person name="Borrell J.S."/>
        </authorList>
    </citation>
    <scope>NUCLEOTIDE SEQUENCE [LARGE SCALE GENOMIC DNA]</scope>
    <source>
        <strain evidence="12">cv. Maze</strain>
        <tissue evidence="11">Seeds</tissue>
    </source>
</reference>